<evidence type="ECO:0000256" key="6">
    <source>
        <dbReference type="ARBA" id="ARBA00023065"/>
    </source>
</evidence>
<evidence type="ECO:0000256" key="4">
    <source>
        <dbReference type="ARBA" id="ARBA00022692"/>
    </source>
</evidence>
<keyword evidence="11" id="KW-1185">Reference proteome</keyword>
<feature type="transmembrane region" description="Helical" evidence="9">
    <location>
        <begin position="51"/>
        <end position="70"/>
    </location>
</feature>
<dbReference type="AlphaFoldDB" id="A0A6M1S304"/>
<dbReference type="GO" id="GO:0005886">
    <property type="term" value="C:plasma membrane"/>
    <property type="evidence" value="ECO:0007669"/>
    <property type="project" value="UniProtKB-SubCell"/>
</dbReference>
<dbReference type="EMBL" id="JAAKZH010000002">
    <property type="protein sequence ID" value="NGO63540.1"/>
    <property type="molecule type" value="Genomic_DNA"/>
</dbReference>
<comment type="subcellular location">
    <subcellularLocation>
        <location evidence="1">Cell membrane</location>
        <topology evidence="1">Multi-pass membrane protein</topology>
    </subcellularLocation>
</comment>
<accession>A0A6M1S304</accession>
<evidence type="ECO:0000256" key="7">
    <source>
        <dbReference type="ARBA" id="ARBA00023136"/>
    </source>
</evidence>
<dbReference type="RefSeq" id="WP_163903977.1">
    <property type="nucleotide sequence ID" value="NZ_CP048427.1"/>
</dbReference>
<dbReference type="GO" id="GO:0005254">
    <property type="term" value="F:chloride channel activity"/>
    <property type="evidence" value="ECO:0007669"/>
    <property type="project" value="InterPro"/>
</dbReference>
<name>A0A6M1S304_9HYPH</name>
<dbReference type="PANTHER" id="PTHR33281">
    <property type="entry name" value="UPF0187 PROTEIN YNEE"/>
    <property type="match status" value="1"/>
</dbReference>
<evidence type="ECO:0000256" key="3">
    <source>
        <dbReference type="ARBA" id="ARBA00022475"/>
    </source>
</evidence>
<comment type="similarity">
    <text evidence="8">Belongs to the anion channel-forming bestrophin (TC 1.A.46) family.</text>
</comment>
<evidence type="ECO:0000256" key="1">
    <source>
        <dbReference type="ARBA" id="ARBA00004651"/>
    </source>
</evidence>
<comment type="caution">
    <text evidence="10">The sequence shown here is derived from an EMBL/GenBank/DDBJ whole genome shotgun (WGS) entry which is preliminary data.</text>
</comment>
<dbReference type="Pfam" id="PF25539">
    <property type="entry name" value="Bestrophin_2"/>
    <property type="match status" value="1"/>
</dbReference>
<dbReference type="Proteomes" id="UP000477849">
    <property type="component" value="Unassembled WGS sequence"/>
</dbReference>
<evidence type="ECO:0000256" key="9">
    <source>
        <dbReference type="SAM" id="Phobius"/>
    </source>
</evidence>
<evidence type="ECO:0000256" key="5">
    <source>
        <dbReference type="ARBA" id="ARBA00022989"/>
    </source>
</evidence>
<dbReference type="InterPro" id="IPR044669">
    <property type="entry name" value="YneE/VCCN1/2-like"/>
</dbReference>
<protein>
    <submittedName>
        <fullName evidence="10">Bestrophin</fullName>
    </submittedName>
</protein>
<proteinExistence type="inferred from homology"/>
<evidence type="ECO:0000256" key="2">
    <source>
        <dbReference type="ARBA" id="ARBA00022448"/>
    </source>
</evidence>
<evidence type="ECO:0000256" key="8">
    <source>
        <dbReference type="ARBA" id="ARBA00034708"/>
    </source>
</evidence>
<keyword evidence="6" id="KW-0406">Ion transport</keyword>
<keyword evidence="5 9" id="KW-1133">Transmembrane helix</keyword>
<keyword evidence="3" id="KW-1003">Cell membrane</keyword>
<reference evidence="10 11" key="1">
    <citation type="submission" date="2020-02" db="EMBL/GenBank/DDBJ databases">
        <title>Genome sequence of the type strain CCBAU10050 of Rhizobium daejeonense.</title>
        <authorList>
            <person name="Gao J."/>
            <person name="Sun J."/>
        </authorList>
    </citation>
    <scope>NUCLEOTIDE SEQUENCE [LARGE SCALE GENOMIC DNA]</scope>
    <source>
        <strain evidence="10 11">CCBAU10050</strain>
    </source>
</reference>
<sequence length="308" mass="34467">MIVRDRPGLLALFFILRGSVLPMIFPQVLFVFGLSALVILAHRFWPALVPGFNSAPLALVGIALSIFLGFRNNACYDRWWEARKHWGQLVIAVRSLARQSLILEGRMLDGEPVARRRLLELAIAFSYTLLIHLRPGGDHGRILLRLPKERHVAFLESRNRPDFILREMGGLTARLKATGALSDIEYSVLESSLHDMSSVLSACERIRFTPVPFGYTLLLHRTAYIFCFLLPFGFADVLGWLTPFATALVAYTFFGLDALGDELEEPFGDLPNDLPIGAIAETIEINLREALGEKDLPPLPEPKGFVLM</sequence>
<evidence type="ECO:0000313" key="10">
    <source>
        <dbReference type="EMBL" id="NGO63540.1"/>
    </source>
</evidence>
<feature type="transmembrane region" description="Helical" evidence="9">
    <location>
        <begin position="20"/>
        <end position="45"/>
    </location>
</feature>
<gene>
    <name evidence="10" type="ORF">G6N76_07625</name>
</gene>
<keyword evidence="4 9" id="KW-0812">Transmembrane</keyword>
<keyword evidence="2" id="KW-0813">Transport</keyword>
<dbReference type="PANTHER" id="PTHR33281:SF19">
    <property type="entry name" value="VOLTAGE-DEPENDENT ANION CHANNEL-FORMING PROTEIN YNEE"/>
    <property type="match status" value="1"/>
</dbReference>
<organism evidence="10 11">
    <name type="scientific">Rhizobium daejeonense</name>
    <dbReference type="NCBI Taxonomy" id="240521"/>
    <lineage>
        <taxon>Bacteria</taxon>
        <taxon>Pseudomonadati</taxon>
        <taxon>Pseudomonadota</taxon>
        <taxon>Alphaproteobacteria</taxon>
        <taxon>Hyphomicrobiales</taxon>
        <taxon>Rhizobiaceae</taxon>
        <taxon>Rhizobium/Agrobacterium group</taxon>
        <taxon>Rhizobium</taxon>
    </lineage>
</organism>
<evidence type="ECO:0000313" key="11">
    <source>
        <dbReference type="Proteomes" id="UP000477849"/>
    </source>
</evidence>
<keyword evidence="7 9" id="KW-0472">Membrane</keyword>